<sequence>MVGGLAMVSGLAGTGAATTAAALASGHGSAETAPNLDKLMMRVAAEHARKLLDLGYDSRLWYQVTDFESQVSAVINRLEPFNDPKSARVMQLTAAKVAINALLQFMSGSGLAPNAITDGGEP</sequence>
<proteinExistence type="predicted"/>
<dbReference type="EMBL" id="CP020809">
    <property type="protein sequence ID" value="ART68279.1"/>
    <property type="molecule type" value="Genomic_DNA"/>
</dbReference>
<name>A0A1Y0BZD4_9MYCO</name>
<protein>
    <submittedName>
        <fullName evidence="1">Uncharacterized protein</fullName>
    </submittedName>
</protein>
<keyword evidence="2" id="KW-1185">Reference proteome</keyword>
<reference evidence="1 2" key="1">
    <citation type="submission" date="2017-04" db="EMBL/GenBank/DDBJ databases">
        <title>Whole Genome Sequence of 1,4-Dioxane Degrading Bacterium Mycobacterium dioxanotrophicus PH-06.</title>
        <authorList>
            <person name="He Y."/>
        </authorList>
    </citation>
    <scope>NUCLEOTIDE SEQUENCE [LARGE SCALE GENOMIC DNA]</scope>
    <source>
        <strain evidence="1 2">PH-06</strain>
    </source>
</reference>
<dbReference type="AlphaFoldDB" id="A0A1Y0BZD4"/>
<dbReference type="KEGG" id="mdx:BTO20_06485"/>
<gene>
    <name evidence="1" type="ORF">BTO20_06485</name>
</gene>
<accession>A0A1Y0BZD4</accession>
<evidence type="ECO:0000313" key="2">
    <source>
        <dbReference type="Proteomes" id="UP000195331"/>
    </source>
</evidence>
<dbReference type="Proteomes" id="UP000195331">
    <property type="component" value="Chromosome"/>
</dbReference>
<organism evidence="1 2">
    <name type="scientific">Mycobacterium dioxanotrophicus</name>
    <dbReference type="NCBI Taxonomy" id="482462"/>
    <lineage>
        <taxon>Bacteria</taxon>
        <taxon>Bacillati</taxon>
        <taxon>Actinomycetota</taxon>
        <taxon>Actinomycetes</taxon>
        <taxon>Mycobacteriales</taxon>
        <taxon>Mycobacteriaceae</taxon>
        <taxon>Mycobacterium</taxon>
    </lineage>
</organism>
<evidence type="ECO:0000313" key="1">
    <source>
        <dbReference type="EMBL" id="ART68279.1"/>
    </source>
</evidence>